<dbReference type="EMBL" id="MN739409">
    <property type="protein sequence ID" value="QHT03342.1"/>
    <property type="molecule type" value="Genomic_DNA"/>
</dbReference>
<keyword evidence="1" id="KW-1133">Transmembrane helix</keyword>
<evidence type="ECO:0000256" key="1">
    <source>
        <dbReference type="SAM" id="Phobius"/>
    </source>
</evidence>
<feature type="transmembrane region" description="Helical" evidence="1">
    <location>
        <begin position="69"/>
        <end position="90"/>
    </location>
</feature>
<feature type="transmembrane region" description="Helical" evidence="1">
    <location>
        <begin position="6"/>
        <end position="27"/>
    </location>
</feature>
<organism evidence="2">
    <name type="scientific">viral metagenome</name>
    <dbReference type="NCBI Taxonomy" id="1070528"/>
    <lineage>
        <taxon>unclassified sequences</taxon>
        <taxon>metagenomes</taxon>
        <taxon>organismal metagenomes</taxon>
    </lineage>
</organism>
<name>A0A6C0CGP9_9ZZZZ</name>
<sequence length="117" mass="13491">MISNELIFDSTVFLIHAGYIAVAIGVFQKEPSYLSVIDYWTKVFIGIFLLWRFNSFAPAKFTEFDRKVVFSAGMFMFVTTIVNTYLLSYVKKAKELGKFAYGRVKTEFARGNPEEQK</sequence>
<evidence type="ECO:0000313" key="2">
    <source>
        <dbReference type="EMBL" id="QHT03342.1"/>
    </source>
</evidence>
<keyword evidence="1" id="KW-0472">Membrane</keyword>
<reference evidence="2" key="1">
    <citation type="journal article" date="2020" name="Nature">
        <title>Giant virus diversity and host interactions through global metagenomics.</title>
        <authorList>
            <person name="Schulz F."/>
            <person name="Roux S."/>
            <person name="Paez-Espino D."/>
            <person name="Jungbluth S."/>
            <person name="Walsh D.A."/>
            <person name="Denef V.J."/>
            <person name="McMahon K.D."/>
            <person name="Konstantinidis K.T."/>
            <person name="Eloe-Fadrosh E.A."/>
            <person name="Kyrpides N.C."/>
            <person name="Woyke T."/>
        </authorList>
    </citation>
    <scope>NUCLEOTIDE SEQUENCE</scope>
    <source>
        <strain evidence="2">GVMAG-M-3300020728-1</strain>
    </source>
</reference>
<dbReference type="AlphaFoldDB" id="A0A6C0CGP9"/>
<accession>A0A6C0CGP9</accession>
<protein>
    <submittedName>
        <fullName evidence="2">Uncharacterized protein</fullName>
    </submittedName>
</protein>
<keyword evidence="1" id="KW-0812">Transmembrane</keyword>
<feature type="transmembrane region" description="Helical" evidence="1">
    <location>
        <begin position="39"/>
        <end position="57"/>
    </location>
</feature>
<proteinExistence type="predicted"/>